<dbReference type="AlphaFoldDB" id="A0A4Q2RBG4"/>
<dbReference type="GO" id="GO:0015833">
    <property type="term" value="P:peptide transport"/>
    <property type="evidence" value="ECO:0007669"/>
    <property type="project" value="TreeGrafter"/>
</dbReference>
<dbReference type="GO" id="GO:0043190">
    <property type="term" value="C:ATP-binding cassette (ABC) transporter complex"/>
    <property type="evidence" value="ECO:0007669"/>
    <property type="project" value="InterPro"/>
</dbReference>
<keyword evidence="7" id="KW-1185">Reference proteome</keyword>
<evidence type="ECO:0000256" key="2">
    <source>
        <dbReference type="ARBA" id="ARBA00005695"/>
    </source>
</evidence>
<dbReference type="PIRSF" id="PIRSF002741">
    <property type="entry name" value="MppA"/>
    <property type="match status" value="1"/>
</dbReference>
<accession>A0A4Q2RBG4</accession>
<dbReference type="PANTHER" id="PTHR30290:SF38">
    <property type="entry name" value="D,D-DIPEPTIDE-BINDING PERIPLASMIC PROTEIN DDPA-RELATED"/>
    <property type="match status" value="1"/>
</dbReference>
<evidence type="ECO:0000256" key="1">
    <source>
        <dbReference type="ARBA" id="ARBA00004418"/>
    </source>
</evidence>
<dbReference type="GO" id="GO:0030288">
    <property type="term" value="C:outer membrane-bounded periplasmic space"/>
    <property type="evidence" value="ECO:0007669"/>
    <property type="project" value="UniProtKB-ARBA"/>
</dbReference>
<evidence type="ECO:0000259" key="5">
    <source>
        <dbReference type="Pfam" id="PF00496"/>
    </source>
</evidence>
<dbReference type="PANTHER" id="PTHR30290">
    <property type="entry name" value="PERIPLASMIC BINDING COMPONENT OF ABC TRANSPORTER"/>
    <property type="match status" value="1"/>
</dbReference>
<dbReference type="InterPro" id="IPR000914">
    <property type="entry name" value="SBP_5_dom"/>
</dbReference>
<evidence type="ECO:0000313" key="7">
    <source>
        <dbReference type="Proteomes" id="UP000289411"/>
    </source>
</evidence>
<dbReference type="InterPro" id="IPR039424">
    <property type="entry name" value="SBP_5"/>
</dbReference>
<dbReference type="Pfam" id="PF00496">
    <property type="entry name" value="SBP_bac_5"/>
    <property type="match status" value="1"/>
</dbReference>
<organism evidence="6 7">
    <name type="scientific">Lichenibacterium ramalinae</name>
    <dbReference type="NCBI Taxonomy" id="2316527"/>
    <lineage>
        <taxon>Bacteria</taxon>
        <taxon>Pseudomonadati</taxon>
        <taxon>Pseudomonadota</taxon>
        <taxon>Alphaproteobacteria</taxon>
        <taxon>Hyphomicrobiales</taxon>
        <taxon>Lichenihabitantaceae</taxon>
        <taxon>Lichenibacterium</taxon>
    </lineage>
</organism>
<dbReference type="OrthoDB" id="9803988at2"/>
<reference evidence="6 7" key="1">
    <citation type="submission" date="2018-09" db="EMBL/GenBank/DDBJ databases">
        <authorList>
            <person name="Grouzdev D.S."/>
            <person name="Krutkina M.S."/>
        </authorList>
    </citation>
    <scope>NUCLEOTIDE SEQUENCE [LARGE SCALE GENOMIC DNA]</scope>
    <source>
        <strain evidence="6 7">RmlP001</strain>
    </source>
</reference>
<dbReference type="CDD" id="cd00995">
    <property type="entry name" value="PBP2_NikA_DppA_OppA_like"/>
    <property type="match status" value="1"/>
</dbReference>
<comment type="caution">
    <text evidence="6">The sequence shown here is derived from an EMBL/GenBank/DDBJ whole genome shotgun (WGS) entry which is preliminary data.</text>
</comment>
<name>A0A4Q2RBG4_9HYPH</name>
<feature type="chain" id="PRO_5020676901" evidence="4">
    <location>
        <begin position="25"/>
        <end position="531"/>
    </location>
</feature>
<reference evidence="6 7" key="2">
    <citation type="submission" date="2019-02" db="EMBL/GenBank/DDBJ databases">
        <title>'Lichenibacterium ramalinii' gen. nov. sp. nov., 'Lichenibacterium minor' gen. nov. sp. nov.</title>
        <authorList>
            <person name="Pankratov T."/>
        </authorList>
    </citation>
    <scope>NUCLEOTIDE SEQUENCE [LARGE SCALE GENOMIC DNA]</scope>
    <source>
        <strain evidence="6 7">RmlP001</strain>
    </source>
</reference>
<evidence type="ECO:0000256" key="4">
    <source>
        <dbReference type="SAM" id="SignalP"/>
    </source>
</evidence>
<comment type="similarity">
    <text evidence="2">Belongs to the bacterial solute-binding protein 5 family.</text>
</comment>
<evidence type="ECO:0000256" key="3">
    <source>
        <dbReference type="ARBA" id="ARBA00022729"/>
    </source>
</evidence>
<comment type="subcellular location">
    <subcellularLocation>
        <location evidence="1">Periplasm</location>
    </subcellularLocation>
</comment>
<dbReference type="EMBL" id="QYBC01000009">
    <property type="protein sequence ID" value="RYB04651.1"/>
    <property type="molecule type" value="Genomic_DNA"/>
</dbReference>
<dbReference type="Gene3D" id="3.10.105.10">
    <property type="entry name" value="Dipeptide-binding Protein, Domain 3"/>
    <property type="match status" value="1"/>
</dbReference>
<feature type="signal peptide" evidence="4">
    <location>
        <begin position="1"/>
        <end position="24"/>
    </location>
</feature>
<gene>
    <name evidence="6" type="ORF">D3272_11920</name>
</gene>
<dbReference type="Gene3D" id="3.40.190.10">
    <property type="entry name" value="Periplasmic binding protein-like II"/>
    <property type="match status" value="1"/>
</dbReference>
<dbReference type="SUPFAM" id="SSF53850">
    <property type="entry name" value="Periplasmic binding protein-like II"/>
    <property type="match status" value="1"/>
</dbReference>
<feature type="domain" description="Solute-binding protein family 5" evidence="5">
    <location>
        <begin position="78"/>
        <end position="448"/>
    </location>
</feature>
<dbReference type="GO" id="GO:1904680">
    <property type="term" value="F:peptide transmembrane transporter activity"/>
    <property type="evidence" value="ECO:0007669"/>
    <property type="project" value="TreeGrafter"/>
</dbReference>
<evidence type="ECO:0000313" key="6">
    <source>
        <dbReference type="EMBL" id="RYB04651.1"/>
    </source>
</evidence>
<keyword evidence="3 4" id="KW-0732">Signal</keyword>
<sequence>MTMRPRFRTVLALSTCLGASLAGAAGAGAVTRGGIMTYGRYADSLFLDPVLNDANVDIWILSNLYDTLLLPTDDGKGVQPGLASAYAVAADGKSITLTLRDGIMFSDGSPITAEDVKWSLDRARDPKEGIWNFIDESIGSVDVKDPKTVVLTLKHPDPAIVAGLSVFNNGIMPKKLVEAMPGATLDDKAKAFAEHPVGSGPFAFASWSRGQTMKLVKNQHYWRPGADGKPLPYLDGVTFEVLPDDATRLLKVQSGELDGAEFVPFSRVEELKADPKLDMALFPSTKVAYGTFNVRPKLKSGADNPLANVKVRQALNVAADKDAIIAIVTHGVGTPMSSFMSSATPLHAGTGTEFPADPAKAKALMKEAGFEKGFGFPVLVLAGNVDEIGIATALQQMWADLGVTLEIQQVDNATLTARFREGDFSMRLGYWTDDIADPSEIASYFGYYPNIQAQHSGWNDPAFNTLFEASQQELDPAKRADQYARMQAIYRDGPTLPLYESPYPVVLKKSVHGFLQIPLGNNIFSGASLEK</sequence>
<proteinExistence type="inferred from homology"/>
<dbReference type="RefSeq" id="WP_129219410.1">
    <property type="nucleotide sequence ID" value="NZ_QYBC01000009.1"/>
</dbReference>
<dbReference type="Proteomes" id="UP000289411">
    <property type="component" value="Unassembled WGS sequence"/>
</dbReference>
<dbReference type="InterPro" id="IPR030678">
    <property type="entry name" value="Peptide/Ni-bd"/>
</dbReference>
<protein>
    <submittedName>
        <fullName evidence="6">ABC transporter substrate-binding protein</fullName>
    </submittedName>
</protein>